<comment type="similarity">
    <text evidence="2">Belongs to the shikimate kinase family.</text>
</comment>
<dbReference type="AlphaFoldDB" id="A0A6J7E602"/>
<gene>
    <name evidence="11" type="ORF">UFOPK3402_00915</name>
</gene>
<dbReference type="PANTHER" id="PTHR21087">
    <property type="entry name" value="SHIKIMATE KINASE"/>
    <property type="match status" value="1"/>
</dbReference>
<dbReference type="GO" id="GO:0009423">
    <property type="term" value="P:chorismate biosynthetic process"/>
    <property type="evidence" value="ECO:0007669"/>
    <property type="project" value="UniProtKB-UniPathway"/>
</dbReference>
<evidence type="ECO:0000256" key="9">
    <source>
        <dbReference type="ARBA" id="ARBA00023141"/>
    </source>
</evidence>
<dbReference type="InterPro" id="IPR023000">
    <property type="entry name" value="Shikimate_kinase_CS"/>
</dbReference>
<dbReference type="GO" id="GO:0008652">
    <property type="term" value="P:amino acid biosynthetic process"/>
    <property type="evidence" value="ECO:0007669"/>
    <property type="project" value="UniProtKB-KW"/>
</dbReference>
<name>A0A6J7E602_9ZZZZ</name>
<reference evidence="11" key="1">
    <citation type="submission" date="2020-05" db="EMBL/GenBank/DDBJ databases">
        <authorList>
            <person name="Chiriac C."/>
            <person name="Salcher M."/>
            <person name="Ghai R."/>
            <person name="Kavagutti S V."/>
        </authorList>
    </citation>
    <scope>NUCLEOTIDE SEQUENCE</scope>
</reference>
<evidence type="ECO:0000256" key="7">
    <source>
        <dbReference type="ARBA" id="ARBA00022777"/>
    </source>
</evidence>
<evidence type="ECO:0000256" key="2">
    <source>
        <dbReference type="ARBA" id="ARBA00006997"/>
    </source>
</evidence>
<dbReference type="Pfam" id="PF01202">
    <property type="entry name" value="SKI"/>
    <property type="match status" value="1"/>
</dbReference>
<evidence type="ECO:0000256" key="8">
    <source>
        <dbReference type="ARBA" id="ARBA00022840"/>
    </source>
</evidence>
<dbReference type="PANTHER" id="PTHR21087:SF16">
    <property type="entry name" value="SHIKIMATE KINASE 1, CHLOROPLASTIC"/>
    <property type="match status" value="1"/>
</dbReference>
<dbReference type="GO" id="GO:0004765">
    <property type="term" value="F:shikimate kinase activity"/>
    <property type="evidence" value="ECO:0007669"/>
    <property type="project" value="UniProtKB-EC"/>
</dbReference>
<dbReference type="PRINTS" id="PR01100">
    <property type="entry name" value="SHIKIMTKNASE"/>
</dbReference>
<dbReference type="PROSITE" id="PS01128">
    <property type="entry name" value="SHIKIMATE_KINASE"/>
    <property type="match status" value="1"/>
</dbReference>
<keyword evidence="7" id="KW-0418">Kinase</keyword>
<dbReference type="GO" id="GO:0005524">
    <property type="term" value="F:ATP binding"/>
    <property type="evidence" value="ECO:0007669"/>
    <property type="project" value="UniProtKB-KW"/>
</dbReference>
<sequence>MSPILVLVGAPGAGKSTAGRRVAEHLGVDFVDTDHLVEAAAGMSVSDIFVNLGEAEFRRMEEQAVAAALADQSGVVALGGGAVLSERTRAALVGHRVIWLRVGMADAASRVGMNTSRPLLLGNVRTKMSNLLEARSPLYEEVSTAIVETSNRKIREVVADLVSIIEASGAAGSNRAGLDDE</sequence>
<dbReference type="InterPro" id="IPR027417">
    <property type="entry name" value="P-loop_NTPase"/>
</dbReference>
<evidence type="ECO:0000256" key="5">
    <source>
        <dbReference type="ARBA" id="ARBA00022679"/>
    </source>
</evidence>
<dbReference type="CDD" id="cd00464">
    <property type="entry name" value="SK"/>
    <property type="match status" value="1"/>
</dbReference>
<dbReference type="EC" id="2.7.1.71" evidence="3"/>
<keyword evidence="8" id="KW-0067">ATP-binding</keyword>
<keyword evidence="6" id="KW-0547">Nucleotide-binding</keyword>
<dbReference type="SUPFAM" id="SSF52540">
    <property type="entry name" value="P-loop containing nucleoside triphosphate hydrolases"/>
    <property type="match status" value="1"/>
</dbReference>
<comment type="pathway">
    <text evidence="1">Metabolic intermediate biosynthesis; chorismate biosynthesis; chorismate from D-erythrose 4-phosphate and phosphoenolpyruvate: step 5/7.</text>
</comment>
<keyword evidence="5" id="KW-0808">Transferase</keyword>
<evidence type="ECO:0000256" key="1">
    <source>
        <dbReference type="ARBA" id="ARBA00004842"/>
    </source>
</evidence>
<evidence type="ECO:0000256" key="4">
    <source>
        <dbReference type="ARBA" id="ARBA00022605"/>
    </source>
</evidence>
<dbReference type="InterPro" id="IPR031322">
    <property type="entry name" value="Shikimate/glucono_kinase"/>
</dbReference>
<evidence type="ECO:0000313" key="11">
    <source>
        <dbReference type="EMBL" id="CAB4875173.1"/>
    </source>
</evidence>
<organism evidence="11">
    <name type="scientific">freshwater metagenome</name>
    <dbReference type="NCBI Taxonomy" id="449393"/>
    <lineage>
        <taxon>unclassified sequences</taxon>
        <taxon>metagenomes</taxon>
        <taxon>ecological metagenomes</taxon>
    </lineage>
</organism>
<dbReference type="InterPro" id="IPR000623">
    <property type="entry name" value="Shikimate_kinase/TSH1"/>
</dbReference>
<proteinExistence type="inferred from homology"/>
<evidence type="ECO:0000256" key="6">
    <source>
        <dbReference type="ARBA" id="ARBA00022741"/>
    </source>
</evidence>
<evidence type="ECO:0000256" key="3">
    <source>
        <dbReference type="ARBA" id="ARBA00012154"/>
    </source>
</evidence>
<protein>
    <recommendedName>
        <fullName evidence="3">shikimate kinase</fullName>
        <ecNumber evidence="3">2.7.1.71</ecNumber>
    </recommendedName>
</protein>
<accession>A0A6J7E602</accession>
<dbReference type="GO" id="GO:0009073">
    <property type="term" value="P:aromatic amino acid family biosynthetic process"/>
    <property type="evidence" value="ECO:0007669"/>
    <property type="project" value="UniProtKB-KW"/>
</dbReference>
<evidence type="ECO:0000256" key="10">
    <source>
        <dbReference type="ARBA" id="ARBA00048567"/>
    </source>
</evidence>
<dbReference type="HAMAP" id="MF_00109">
    <property type="entry name" value="Shikimate_kinase"/>
    <property type="match status" value="1"/>
</dbReference>
<dbReference type="EMBL" id="CAFBLS010000100">
    <property type="protein sequence ID" value="CAB4875173.1"/>
    <property type="molecule type" value="Genomic_DNA"/>
</dbReference>
<keyword evidence="4" id="KW-0028">Amino-acid biosynthesis</keyword>
<keyword evidence="9" id="KW-0057">Aromatic amino acid biosynthesis</keyword>
<dbReference type="GO" id="GO:0005829">
    <property type="term" value="C:cytosol"/>
    <property type="evidence" value="ECO:0007669"/>
    <property type="project" value="TreeGrafter"/>
</dbReference>
<dbReference type="Gene3D" id="3.40.50.300">
    <property type="entry name" value="P-loop containing nucleotide triphosphate hydrolases"/>
    <property type="match status" value="1"/>
</dbReference>
<dbReference type="UniPathway" id="UPA00053">
    <property type="reaction ID" value="UER00088"/>
</dbReference>
<comment type="catalytic activity">
    <reaction evidence="10">
        <text>shikimate + ATP = 3-phosphoshikimate + ADP + H(+)</text>
        <dbReference type="Rhea" id="RHEA:13121"/>
        <dbReference type="ChEBI" id="CHEBI:15378"/>
        <dbReference type="ChEBI" id="CHEBI:30616"/>
        <dbReference type="ChEBI" id="CHEBI:36208"/>
        <dbReference type="ChEBI" id="CHEBI:145989"/>
        <dbReference type="ChEBI" id="CHEBI:456216"/>
        <dbReference type="EC" id="2.7.1.71"/>
    </reaction>
</comment>